<feature type="non-terminal residue" evidence="2">
    <location>
        <position position="77"/>
    </location>
</feature>
<evidence type="ECO:0007829" key="4">
    <source>
        <dbReference type="PeptideAtlas" id="A0A0D9SG54"/>
    </source>
</evidence>
<evidence type="ECO:0000259" key="1">
    <source>
        <dbReference type="Pfam" id="PF16558"/>
    </source>
</evidence>
<dbReference type="SMR" id="A0A0D9SG54"/>
<dbReference type="Ensembl" id="ENST00000629886.2">
    <property type="protein sequence ID" value="ENSP00000487148.1"/>
    <property type="gene ID" value="ENSG00000114062.22"/>
</dbReference>
<evidence type="ECO:0007829" key="5">
    <source>
        <dbReference type="ProteomicsDB" id="A0A0D9SG54"/>
    </source>
</evidence>
<dbReference type="EMBL" id="AC100774">
    <property type="status" value="NOT_ANNOTATED_CDS"/>
    <property type="molecule type" value="Genomic_DNA"/>
</dbReference>
<reference evidence="2" key="5">
    <citation type="submission" date="2025-09" db="UniProtKB">
        <authorList>
            <consortium name="Ensembl"/>
        </authorList>
    </citation>
    <scope>IDENTIFICATION</scope>
</reference>
<dbReference type="Proteomes" id="UP000005640">
    <property type="component" value="Chromosome 15"/>
</dbReference>
<name>A0A0D9SG54_HUMAN</name>
<dbReference type="InterPro" id="IPR032353">
    <property type="entry name" value="AZUL"/>
</dbReference>
<dbReference type="EMBL" id="AC124997">
    <property type="status" value="NOT_ANNOTATED_CDS"/>
    <property type="molecule type" value="Genomic_DNA"/>
</dbReference>
<proteinExistence type="evidence at protein level"/>
<accession>A0A0D9SG54</accession>
<dbReference type="VEuPathDB" id="HostDB:ENSG00000114062"/>
<reference evidence="2 3" key="1">
    <citation type="journal article" date="2001" name="Nature">
        <title>Initial sequencing and analysis of the human genome.</title>
        <authorList>
            <consortium name="International Human Genome Sequencing Consortium"/>
            <person name="Lander E.S."/>
            <person name="Linton L.M."/>
            <person name="Birren B."/>
            <person name="Nusbaum C."/>
            <person name="Zody M.C."/>
            <person name="Baldwin J."/>
            <person name="Devon K."/>
            <person name="Dewar K."/>
            <person name="Doyle M."/>
            <person name="FitzHugh W."/>
            <person name="Funke R."/>
            <person name="Gage D."/>
            <person name="Harris K."/>
            <person name="Heaford A."/>
            <person name="Howland J."/>
            <person name="Kann L."/>
            <person name="Lehoczky J."/>
            <person name="LeVine R."/>
            <person name="McEwan P."/>
            <person name="McKernan K."/>
            <person name="Meldrim J."/>
            <person name="Mesirov J.P."/>
            <person name="Miranda C."/>
            <person name="Morris W."/>
            <person name="Naylor J."/>
            <person name="Raymond C."/>
            <person name="Rosetti M."/>
            <person name="Santos R."/>
            <person name="Sheridan A."/>
            <person name="Sougnez C."/>
            <person name="Stange-Thomann N."/>
            <person name="Stojanovic N."/>
            <person name="Subramanian A."/>
            <person name="Wyman D."/>
            <person name="Rogers J."/>
            <person name="Sulston J."/>
            <person name="Ainscough R."/>
            <person name="Beck S."/>
            <person name="Bentley D."/>
            <person name="Burton J."/>
            <person name="Clee C."/>
            <person name="Carter N."/>
            <person name="Coulson A."/>
            <person name="Deadman R."/>
            <person name="Deloukas P."/>
            <person name="Dunham A."/>
            <person name="Dunham I."/>
            <person name="Durbin R."/>
            <person name="French L."/>
            <person name="Grafham D."/>
            <person name="Gregory S."/>
            <person name="Hubbard T."/>
            <person name="Humphray S."/>
            <person name="Hunt A."/>
            <person name="Jones M."/>
            <person name="Lloyd C."/>
            <person name="McMurray A."/>
            <person name="Matthews L."/>
            <person name="Mercer S."/>
            <person name="Milne S."/>
            <person name="Mullikin J.C."/>
            <person name="Mungall A."/>
            <person name="Plumb R."/>
            <person name="Ross M."/>
            <person name="Shownkeen R."/>
            <person name="Sims S."/>
            <person name="Waterston R.H."/>
            <person name="Wilson R.K."/>
            <person name="Hillier L.W."/>
            <person name="McPherson J.D."/>
            <person name="Marra M.A."/>
            <person name="Mardis E.R."/>
            <person name="Fulton L.A."/>
            <person name="Chinwalla A.T."/>
            <person name="Pepin K.H."/>
            <person name="Gish W.R."/>
            <person name="Chissoe S.L."/>
            <person name="Wendl M.C."/>
            <person name="Delehaunty K.D."/>
            <person name="Miner T.L."/>
            <person name="Delehaunty A."/>
            <person name="Kramer J.B."/>
            <person name="Cook L.L."/>
            <person name="Fulton R.S."/>
            <person name="Johnson D.L."/>
            <person name="Minx P.J."/>
            <person name="Clifton S.W."/>
            <person name="Hawkins T."/>
            <person name="Branscomb E."/>
            <person name="Predki P."/>
            <person name="Richardson P."/>
            <person name="Wenning S."/>
            <person name="Slezak T."/>
            <person name="Doggett N."/>
            <person name="Cheng J.F."/>
            <person name="Olsen A."/>
            <person name="Lucas S."/>
            <person name="Elkin C."/>
            <person name="Uberbacher E."/>
            <person name="Frazier M."/>
            <person name="Gibbs R.A."/>
            <person name="Muzny D.M."/>
            <person name="Scherer S.E."/>
            <person name="Bouck J.B."/>
            <person name="Sodergren E.J."/>
            <person name="Worley K.C."/>
            <person name="Rives C.M."/>
            <person name="Gorrell J.H."/>
            <person name="Metzker M.L."/>
            <person name="Naylor S.L."/>
            <person name="Kucherlapati R.S."/>
            <person name="Nelson D.L."/>
            <person name="Weinstock G.M."/>
            <person name="Sakaki Y."/>
            <person name="Fujiyama A."/>
            <person name="Hattori M."/>
            <person name="Yada T."/>
            <person name="Toyoda A."/>
            <person name="Itoh T."/>
            <person name="Kawagoe C."/>
            <person name="Watanabe H."/>
            <person name="Totoki Y."/>
            <person name="Taylor T."/>
            <person name="Weissenbach J."/>
            <person name="Heilig R."/>
            <person name="Saurin W."/>
            <person name="Artiguenave F."/>
            <person name="Brottier P."/>
            <person name="Bruls T."/>
            <person name="Pelletier E."/>
            <person name="Robert C."/>
            <person name="Wincker P."/>
            <person name="Smith D.R."/>
            <person name="Doucette-Stamm L."/>
            <person name="Rubenfield M."/>
            <person name="Weinstock K."/>
            <person name="Lee H.M."/>
            <person name="Dubois J."/>
            <person name="Rosenthal A."/>
            <person name="Platzer M."/>
            <person name="Nyakatura G."/>
            <person name="Taudien S."/>
            <person name="Rump A."/>
            <person name="Yang H."/>
            <person name="Yu J."/>
            <person name="Wang J."/>
            <person name="Huang G."/>
            <person name="Gu J."/>
            <person name="Hood L."/>
            <person name="Rowen L."/>
            <person name="Madan A."/>
            <person name="Qin S."/>
            <person name="Davis R.W."/>
            <person name="Federspiel N.A."/>
            <person name="Abola A.P."/>
            <person name="Proctor M.J."/>
            <person name="Myers R.M."/>
            <person name="Schmutz J."/>
            <person name="Dickson M."/>
            <person name="Grimwood J."/>
            <person name="Cox D.R."/>
            <person name="Olson M.V."/>
            <person name="Kaul R."/>
            <person name="Raymond C."/>
            <person name="Shimizu N."/>
            <person name="Kawasaki K."/>
            <person name="Minoshima S."/>
            <person name="Evans G.A."/>
            <person name="Athanasiou M."/>
            <person name="Schultz R."/>
            <person name="Roe B.A."/>
            <person name="Chen F."/>
            <person name="Pan H."/>
            <person name="Ramser J."/>
            <person name="Lehrach H."/>
            <person name="Reinhardt R."/>
            <person name="McCombie W.R."/>
            <person name="de la Bastide M."/>
            <person name="Dedhia N."/>
            <person name="Blocker H."/>
            <person name="Hornischer K."/>
            <person name="Nordsiek G."/>
            <person name="Agarwala R."/>
            <person name="Aravind L."/>
            <person name="Bailey J.A."/>
            <person name="Bateman A."/>
            <person name="Batzoglou S."/>
            <person name="Birney E."/>
            <person name="Bork P."/>
            <person name="Brown D.G."/>
            <person name="Burge C.B."/>
            <person name="Cerutti L."/>
            <person name="Chen H.C."/>
            <person name="Church D."/>
            <person name="Clamp M."/>
            <person name="Copley R.R."/>
            <person name="Doerks T."/>
            <person name="Eddy S.R."/>
            <person name="Eichler E.E."/>
            <person name="Furey T.S."/>
            <person name="Galagan J."/>
            <person name="Gilbert J.G."/>
            <person name="Harmon C."/>
            <person name="Hayashizaki Y."/>
            <person name="Haussler D."/>
            <person name="Hermjakob H."/>
            <person name="Hokamp K."/>
            <person name="Jang W."/>
            <person name="Johnson L.S."/>
            <person name="Jones T.A."/>
            <person name="Kasif S."/>
            <person name="Kaspryzk A."/>
            <person name="Kennedy S."/>
            <person name="Kent W.J."/>
            <person name="Kitts P."/>
            <person name="Koonin E.V."/>
            <person name="Korf I."/>
            <person name="Kulp D."/>
            <person name="Lancet D."/>
            <person name="Lowe T.M."/>
            <person name="McLysaght A."/>
            <person name="Mikkelsen T."/>
            <person name="Moran J.V."/>
            <person name="Mulder N."/>
            <person name="Pollara V.J."/>
            <person name="Ponting C.P."/>
            <person name="Schuler G."/>
            <person name="Schultz J."/>
            <person name="Slater G."/>
            <person name="Smit A.F."/>
            <person name="Stupka E."/>
            <person name="Szustakowski J."/>
            <person name="Thierry-Mieg D."/>
            <person name="Thierry-Mieg J."/>
            <person name="Wagner L."/>
            <person name="Wallis J."/>
            <person name="Wheeler R."/>
            <person name="Williams A."/>
            <person name="Wolf Y.I."/>
            <person name="Wolfe K.H."/>
            <person name="Yang S.P."/>
            <person name="Yeh R.F."/>
            <person name="Collins F."/>
            <person name="Guyer M.S."/>
            <person name="Peterson J."/>
            <person name="Felsenfeld A."/>
            <person name="Wetterstrand K.A."/>
            <person name="Patrinos A."/>
            <person name="Morgan M.J."/>
            <person name="de Jong P."/>
            <person name="Catanese J.J."/>
            <person name="Osoegawa K."/>
            <person name="Shizuya H."/>
            <person name="Choi S."/>
            <person name="Chen Y.J."/>
        </authorList>
    </citation>
    <scope>NUCLEOTIDE SEQUENCE [LARGE SCALE GENOMIC DNA]</scope>
</reference>
<dbReference type="AlphaFoldDB" id="A0A0D9SG54"/>
<dbReference type="Ensembl" id="ENST00000629886.2">
    <property type="protein sequence ID" value="ENSP00000487148.1"/>
    <property type="gene ID" value="ENSG00000114062.23"/>
</dbReference>
<dbReference type="Pfam" id="PF16558">
    <property type="entry name" value="AZUL"/>
    <property type="match status" value="1"/>
</dbReference>
<dbReference type="OpenTargets" id="ENSG00000114062"/>
<protein>
    <submittedName>
        <fullName evidence="2">Ubiquitin protein ligase E3A</fullName>
    </submittedName>
</protein>
<dbReference type="MassIVE" id="A0A0D9SG54"/>
<reference evidence="2 3" key="3">
    <citation type="journal article" date="2006" name="Nature">
        <title>Analysis of the DNA sequence and duplication history of human chromosome 15.</title>
        <authorList>
            <person name="Zody M.C."/>
            <person name="Garber M."/>
            <person name="Sharpe T."/>
            <person name="Young S.K."/>
            <person name="Rowen L."/>
            <person name="O'Neill K."/>
            <person name="Whittaker C.A."/>
            <person name="Kamal M."/>
            <person name="Chang J.L."/>
            <person name="Cuomo C.A."/>
            <person name="Dewar K."/>
            <person name="FitzGerald M.G."/>
            <person name="Kodira C.D."/>
            <person name="Madan A."/>
            <person name="Qin S."/>
            <person name="Yang X."/>
            <person name="Abbasi N."/>
            <person name="Abouelleil A."/>
            <person name="Arachchi H.M."/>
            <person name="Baradarani L."/>
            <person name="Birditt B."/>
            <person name="Bloom S."/>
            <person name="Bloom T."/>
            <person name="Borowsky M.L."/>
            <person name="Burke J."/>
            <person name="Butler J."/>
            <person name="Cook A."/>
            <person name="DeArellano K."/>
            <person name="DeCaprio D."/>
            <person name="Dorris L.III."/>
            <person name="Dors M."/>
            <person name="Eichler E.E."/>
            <person name="Engels R."/>
            <person name="Fahey J."/>
            <person name="Fleetwood P."/>
            <person name="Friedman C."/>
            <person name="Gearin G."/>
            <person name="Hall J.L."/>
            <person name="Hensley G."/>
            <person name="Johnson E."/>
            <person name="Jones C."/>
            <person name="Kamat A."/>
            <person name="Kaur A."/>
            <person name="Locke D.P."/>
            <person name="Madan A."/>
            <person name="Munson G."/>
            <person name="Jaffe D.B."/>
            <person name="Lui A."/>
            <person name="Macdonald P."/>
            <person name="Mauceli E."/>
            <person name="Naylor J.W."/>
            <person name="Nesbitt R."/>
            <person name="Nicol R."/>
            <person name="O'Leary S.B."/>
            <person name="Ratcliffe A."/>
            <person name="Rounsley S."/>
            <person name="She X."/>
            <person name="Sneddon K.M."/>
            <person name="Stewart S."/>
            <person name="Sougnez C."/>
            <person name="Stone S.M."/>
            <person name="Topham K."/>
            <person name="Vincent D."/>
            <person name="Wang S."/>
            <person name="Zimmer A.R."/>
            <person name="Birren B.W."/>
            <person name="Hood L."/>
            <person name="Lander E.S."/>
            <person name="Nusbaum C."/>
        </authorList>
    </citation>
    <scope>NUCLEOTIDE SEQUENCE [LARGE SCALE GENOMIC DNA]</scope>
</reference>
<dbReference type="HGNC" id="HGNC:12496">
    <property type="gene designation" value="UBE3A"/>
</dbReference>
<evidence type="ECO:0000313" key="3">
    <source>
        <dbReference type="Proteomes" id="UP000005640"/>
    </source>
</evidence>
<gene>
    <name evidence="2" type="primary">UBE3A</name>
</gene>
<feature type="domain" description="Ubiquitin-protein ligase E3A N-terminal zinc-binding" evidence="1">
    <location>
        <begin position="26"/>
        <end position="74"/>
    </location>
</feature>
<dbReference type="OrthoDB" id="5981550at2759"/>
<dbReference type="Gene3D" id="6.10.130.10">
    <property type="entry name" value="Ubiquitin-protein ligase E3A, N-terminal zinc-binding domain (AZUL)"/>
    <property type="match status" value="1"/>
</dbReference>
<sequence length="77" mass="8544">MATACKRSGEPQSDDIEASRMKRAAAKHLIERYYHQLTEGCGNEACTNEFCASCPTFLRMDNNAAAIKALELYKINA</sequence>
<keyword evidence="3" id="KW-1185">Reference proteome</keyword>
<dbReference type="GeneTree" id="ENSGT00940000155050"/>
<keyword evidence="4 5" id="KW-1267">Proteomics identification</keyword>
<reference evidence="2 3" key="2">
    <citation type="journal article" date="2004" name="Nature">
        <title>Finishing the euchromatic sequence of the human genome.</title>
        <authorList>
            <consortium name="International Human Genome Sequencing Consortium"/>
        </authorList>
    </citation>
    <scope>NUCLEOTIDE SEQUENCE [LARGE SCALE GENOMIC DNA]</scope>
</reference>
<organism evidence="2 3">
    <name type="scientific">Homo sapiens</name>
    <name type="common">Human</name>
    <dbReference type="NCBI Taxonomy" id="9606"/>
    <lineage>
        <taxon>Eukaryota</taxon>
        <taxon>Metazoa</taxon>
        <taxon>Chordata</taxon>
        <taxon>Craniata</taxon>
        <taxon>Vertebrata</taxon>
        <taxon>Euteleostomi</taxon>
        <taxon>Mammalia</taxon>
        <taxon>Eutheria</taxon>
        <taxon>Euarchontoglires</taxon>
        <taxon>Primates</taxon>
        <taxon>Haplorrhini</taxon>
        <taxon>Catarrhini</taxon>
        <taxon>Hominidae</taxon>
        <taxon>Homo</taxon>
    </lineage>
</organism>
<dbReference type="Antibodypedia" id="9118">
    <property type="antibodies" value="431 antibodies from 38 providers"/>
</dbReference>
<dbReference type="OMA" id="AHCTNAN"/>
<dbReference type="Bgee" id="ENSG00000114062">
    <property type="expression patterns" value="Expressed in sperm and 216 other cell types or tissues"/>
</dbReference>
<evidence type="ECO:0000313" key="2">
    <source>
        <dbReference type="Ensembl" id="ENSP00000487148.1"/>
    </source>
</evidence>
<dbReference type="ExpressionAtlas" id="A0A0D9SG54">
    <property type="expression patterns" value="baseline and differential"/>
</dbReference>
<dbReference type="InterPro" id="IPR042556">
    <property type="entry name" value="AZUL_sf"/>
</dbReference>
<reference evidence="2" key="4">
    <citation type="submission" date="2025-08" db="UniProtKB">
        <authorList>
            <consortium name="Ensembl"/>
        </authorList>
    </citation>
    <scope>IDENTIFICATION</scope>
</reference>
<dbReference type="ChiTaRS" id="UBE3A">
    <property type="organism name" value="human"/>
</dbReference>